<dbReference type="RefSeq" id="WP_203907986.1">
    <property type="nucleotide sequence ID" value="NZ_BONY01000011.1"/>
</dbReference>
<comment type="similarity">
    <text evidence="1">Belongs to the cytochrome P450 family.</text>
</comment>
<dbReference type="AlphaFoldDB" id="A0A8J3Q633"/>
<keyword evidence="3" id="KW-1185">Reference proteome</keyword>
<dbReference type="InterPro" id="IPR036396">
    <property type="entry name" value="Cyt_P450_sf"/>
</dbReference>
<gene>
    <name evidence="2" type="ORF">Rhe02_21510</name>
</gene>
<evidence type="ECO:0000256" key="1">
    <source>
        <dbReference type="ARBA" id="ARBA00010617"/>
    </source>
</evidence>
<organism evidence="2 3">
    <name type="scientific">Rhizocola hellebori</name>
    <dbReference type="NCBI Taxonomy" id="1392758"/>
    <lineage>
        <taxon>Bacteria</taxon>
        <taxon>Bacillati</taxon>
        <taxon>Actinomycetota</taxon>
        <taxon>Actinomycetes</taxon>
        <taxon>Micromonosporales</taxon>
        <taxon>Micromonosporaceae</taxon>
        <taxon>Rhizocola</taxon>
    </lineage>
</organism>
<dbReference type="InterPro" id="IPR001128">
    <property type="entry name" value="Cyt_P450"/>
</dbReference>
<protein>
    <recommendedName>
        <fullName evidence="4">Cytochrome P450</fullName>
    </recommendedName>
</protein>
<dbReference type="GO" id="GO:0005506">
    <property type="term" value="F:iron ion binding"/>
    <property type="evidence" value="ECO:0007669"/>
    <property type="project" value="InterPro"/>
</dbReference>
<accession>A0A8J3Q633</accession>
<reference evidence="2" key="1">
    <citation type="submission" date="2021-01" db="EMBL/GenBank/DDBJ databases">
        <title>Whole genome shotgun sequence of Rhizocola hellebori NBRC 109834.</title>
        <authorList>
            <person name="Komaki H."/>
            <person name="Tamura T."/>
        </authorList>
    </citation>
    <scope>NUCLEOTIDE SEQUENCE</scope>
    <source>
        <strain evidence="2">NBRC 109834</strain>
    </source>
</reference>
<dbReference type="Proteomes" id="UP000612899">
    <property type="component" value="Unassembled WGS sequence"/>
</dbReference>
<dbReference type="PANTHER" id="PTHR46696">
    <property type="entry name" value="P450, PUTATIVE (EUROFUNG)-RELATED"/>
    <property type="match status" value="1"/>
</dbReference>
<evidence type="ECO:0000313" key="3">
    <source>
        <dbReference type="Proteomes" id="UP000612899"/>
    </source>
</evidence>
<sequence>MFALPEHYFDPGAPITYDPQTQSWPLSAYDDVFALFTDRDTFTGADAGPDPGFTPLDAADLQRLQPSLHELAAQLIAALPAGRFDLAPAVRQLAQLHTPDPATADTAAAGIGNCLLFLSHHGDLAHATTDAHRLAHAVDEVLRWYPPTPVITRSTRREVTFGQATIPAGATVTGRVSAANRDPKRFTDPHAFDINRQPNRHLSLGRGPHYHPGAALIRVQMAVMASQAARLLPGLRWDPAEPLHRHPGPVHYLTRAVFTA</sequence>
<dbReference type="SUPFAM" id="SSF48264">
    <property type="entry name" value="Cytochrome P450"/>
    <property type="match status" value="1"/>
</dbReference>
<dbReference type="GO" id="GO:0020037">
    <property type="term" value="F:heme binding"/>
    <property type="evidence" value="ECO:0007669"/>
    <property type="project" value="InterPro"/>
</dbReference>
<dbReference type="EMBL" id="BONY01000011">
    <property type="protein sequence ID" value="GIH04084.1"/>
    <property type="molecule type" value="Genomic_DNA"/>
</dbReference>
<proteinExistence type="inferred from homology"/>
<evidence type="ECO:0008006" key="4">
    <source>
        <dbReference type="Google" id="ProtNLM"/>
    </source>
</evidence>
<evidence type="ECO:0000313" key="2">
    <source>
        <dbReference type="EMBL" id="GIH04084.1"/>
    </source>
</evidence>
<dbReference type="PRINTS" id="PR00359">
    <property type="entry name" value="BP450"/>
</dbReference>
<dbReference type="InterPro" id="IPR002397">
    <property type="entry name" value="Cyt_P450_B"/>
</dbReference>
<dbReference type="GO" id="GO:0004497">
    <property type="term" value="F:monooxygenase activity"/>
    <property type="evidence" value="ECO:0007669"/>
    <property type="project" value="InterPro"/>
</dbReference>
<dbReference type="Gene3D" id="1.10.630.10">
    <property type="entry name" value="Cytochrome P450"/>
    <property type="match status" value="1"/>
</dbReference>
<dbReference type="Pfam" id="PF00067">
    <property type="entry name" value="p450"/>
    <property type="match status" value="1"/>
</dbReference>
<dbReference type="PANTHER" id="PTHR46696:SF6">
    <property type="entry name" value="P450, PUTATIVE (EUROFUNG)-RELATED"/>
    <property type="match status" value="1"/>
</dbReference>
<name>A0A8J3Q633_9ACTN</name>
<dbReference type="GO" id="GO:0016705">
    <property type="term" value="F:oxidoreductase activity, acting on paired donors, with incorporation or reduction of molecular oxygen"/>
    <property type="evidence" value="ECO:0007669"/>
    <property type="project" value="InterPro"/>
</dbReference>
<comment type="caution">
    <text evidence="2">The sequence shown here is derived from an EMBL/GenBank/DDBJ whole genome shotgun (WGS) entry which is preliminary data.</text>
</comment>